<feature type="compositionally biased region" description="Polar residues" evidence="1">
    <location>
        <begin position="85"/>
        <end position="96"/>
    </location>
</feature>
<keyword evidence="4" id="KW-1185">Reference proteome</keyword>
<dbReference type="Proteomes" id="UP000593567">
    <property type="component" value="Unassembled WGS sequence"/>
</dbReference>
<dbReference type="SUPFAM" id="SSF54001">
    <property type="entry name" value="Cysteine proteinases"/>
    <property type="match status" value="1"/>
</dbReference>
<dbReference type="Gene3D" id="3.90.70.10">
    <property type="entry name" value="Cysteine proteinases"/>
    <property type="match status" value="1"/>
</dbReference>
<dbReference type="InterPro" id="IPR028889">
    <property type="entry name" value="USP"/>
</dbReference>
<reference evidence="3" key="1">
    <citation type="submission" date="2020-06" db="EMBL/GenBank/DDBJ databases">
        <title>Draft genome of Bugula neritina, a colonial animal packing powerful symbionts and potential medicines.</title>
        <authorList>
            <person name="Rayko M."/>
        </authorList>
    </citation>
    <scope>NUCLEOTIDE SEQUENCE [LARGE SCALE GENOMIC DNA]</scope>
    <source>
        <strain evidence="3">Kwan_BN1</strain>
    </source>
</reference>
<feature type="domain" description="USP" evidence="2">
    <location>
        <begin position="179"/>
        <end position="220"/>
    </location>
</feature>
<proteinExistence type="predicted"/>
<accession>A0A7J7JT62</accession>
<dbReference type="EMBL" id="VXIV02001850">
    <property type="protein sequence ID" value="KAF6029167.1"/>
    <property type="molecule type" value="Genomic_DNA"/>
</dbReference>
<sequence length="220" mass="23911">MTIGVQPDVIKDIPFSKITEITGITDRSTIVKTWQNCLAKADNDDNITADVISSLLSPNKVSASVLPQPLTSSSLASLPAAQRPRTNSMDTQTDGNPSDPVIDLTADDDIQKAIAASLENHPTTPTMLGGQISKEDQDISRVLEASLADTNSGSTTKSSTWLYDHANPHERVREDSWPVGLKNVGNTCWFNAVIQAVVSSPTFVHFESSYMYYLFAFATY</sequence>
<name>A0A7J7JT62_BUGNE</name>
<feature type="region of interest" description="Disordered" evidence="1">
    <location>
        <begin position="74"/>
        <end position="99"/>
    </location>
</feature>
<evidence type="ECO:0000259" key="2">
    <source>
        <dbReference type="PROSITE" id="PS50235"/>
    </source>
</evidence>
<dbReference type="GO" id="GO:0004843">
    <property type="term" value="F:cysteine-type deubiquitinase activity"/>
    <property type="evidence" value="ECO:0007669"/>
    <property type="project" value="InterPro"/>
</dbReference>
<gene>
    <name evidence="3" type="ORF">EB796_012513</name>
</gene>
<comment type="caution">
    <text evidence="3">The sequence shown here is derived from an EMBL/GenBank/DDBJ whole genome shotgun (WGS) entry which is preliminary data.</text>
</comment>
<dbReference type="InterPro" id="IPR003903">
    <property type="entry name" value="UIM_dom"/>
</dbReference>
<dbReference type="InterPro" id="IPR018200">
    <property type="entry name" value="USP_CS"/>
</dbReference>
<dbReference type="InterPro" id="IPR038765">
    <property type="entry name" value="Papain-like_cys_pep_sf"/>
</dbReference>
<organism evidence="3 4">
    <name type="scientific">Bugula neritina</name>
    <name type="common">Brown bryozoan</name>
    <name type="synonym">Sertularia neritina</name>
    <dbReference type="NCBI Taxonomy" id="10212"/>
    <lineage>
        <taxon>Eukaryota</taxon>
        <taxon>Metazoa</taxon>
        <taxon>Spiralia</taxon>
        <taxon>Lophotrochozoa</taxon>
        <taxon>Bryozoa</taxon>
        <taxon>Gymnolaemata</taxon>
        <taxon>Cheilostomatida</taxon>
        <taxon>Flustrina</taxon>
        <taxon>Buguloidea</taxon>
        <taxon>Bugulidae</taxon>
        <taxon>Bugula</taxon>
    </lineage>
</organism>
<dbReference type="AlphaFoldDB" id="A0A7J7JT62"/>
<dbReference type="PROSITE" id="PS50235">
    <property type="entry name" value="USP_3"/>
    <property type="match status" value="1"/>
</dbReference>
<evidence type="ECO:0000313" key="4">
    <source>
        <dbReference type="Proteomes" id="UP000593567"/>
    </source>
</evidence>
<evidence type="ECO:0000256" key="1">
    <source>
        <dbReference type="SAM" id="MobiDB-lite"/>
    </source>
</evidence>
<dbReference type="PROSITE" id="PS00972">
    <property type="entry name" value="USP_1"/>
    <property type="match status" value="1"/>
</dbReference>
<protein>
    <recommendedName>
        <fullName evidence="2">USP domain-containing protein</fullName>
    </recommendedName>
</protein>
<dbReference type="OrthoDB" id="2420415at2759"/>
<dbReference type="Pfam" id="PF02809">
    <property type="entry name" value="UIM"/>
    <property type="match status" value="2"/>
</dbReference>
<feature type="compositionally biased region" description="Low complexity" evidence="1">
    <location>
        <begin position="74"/>
        <end position="84"/>
    </location>
</feature>
<evidence type="ECO:0000313" key="3">
    <source>
        <dbReference type="EMBL" id="KAF6029167.1"/>
    </source>
</evidence>